<keyword evidence="2" id="KW-1185">Reference proteome</keyword>
<dbReference type="EMBL" id="JABWDY010026107">
    <property type="protein sequence ID" value="KAF5188976.1"/>
    <property type="molecule type" value="Genomic_DNA"/>
</dbReference>
<dbReference type="AlphaFoldDB" id="A0A7J6VV46"/>
<reference evidence="1 2" key="1">
    <citation type="submission" date="2020-06" db="EMBL/GenBank/DDBJ databases">
        <title>Transcriptomic and genomic resources for Thalictrum thalictroides and T. hernandezii: Facilitating candidate gene discovery in an emerging model plant lineage.</title>
        <authorList>
            <person name="Arias T."/>
            <person name="Riano-Pachon D.M."/>
            <person name="Di Stilio V.S."/>
        </authorList>
    </citation>
    <scope>NUCLEOTIDE SEQUENCE [LARGE SCALE GENOMIC DNA]</scope>
    <source>
        <strain evidence="2">cv. WT478/WT964</strain>
        <tissue evidence="1">Leaves</tissue>
    </source>
</reference>
<comment type="caution">
    <text evidence="1">The sequence shown here is derived from an EMBL/GenBank/DDBJ whole genome shotgun (WGS) entry which is preliminary data.</text>
</comment>
<sequence length="66" mass="8014">MNSVHNLDTAPRCIWDLASYWTFSWRMACTCRHTWKNLIFLIIDSWNPSQIHCWSWMLQCLHEVLC</sequence>
<evidence type="ECO:0000313" key="1">
    <source>
        <dbReference type="EMBL" id="KAF5188976.1"/>
    </source>
</evidence>
<evidence type="ECO:0000313" key="2">
    <source>
        <dbReference type="Proteomes" id="UP000554482"/>
    </source>
</evidence>
<proteinExistence type="predicted"/>
<dbReference type="Proteomes" id="UP000554482">
    <property type="component" value="Unassembled WGS sequence"/>
</dbReference>
<organism evidence="1 2">
    <name type="scientific">Thalictrum thalictroides</name>
    <name type="common">Rue-anemone</name>
    <name type="synonym">Anemone thalictroides</name>
    <dbReference type="NCBI Taxonomy" id="46969"/>
    <lineage>
        <taxon>Eukaryota</taxon>
        <taxon>Viridiplantae</taxon>
        <taxon>Streptophyta</taxon>
        <taxon>Embryophyta</taxon>
        <taxon>Tracheophyta</taxon>
        <taxon>Spermatophyta</taxon>
        <taxon>Magnoliopsida</taxon>
        <taxon>Ranunculales</taxon>
        <taxon>Ranunculaceae</taxon>
        <taxon>Thalictroideae</taxon>
        <taxon>Thalictrum</taxon>
    </lineage>
</organism>
<gene>
    <name evidence="1" type="ORF">FRX31_021437</name>
</gene>
<name>A0A7J6VV46_THATH</name>
<protein>
    <submittedName>
        <fullName evidence="1">Uncharacterized protein</fullName>
    </submittedName>
</protein>
<accession>A0A7J6VV46</accession>